<evidence type="ECO:0000256" key="3">
    <source>
        <dbReference type="ARBA" id="ARBA00022692"/>
    </source>
</evidence>
<dbReference type="NCBIfam" id="NF033808">
    <property type="entry name" value="copper_CopD"/>
    <property type="match status" value="1"/>
</dbReference>
<comment type="subcellular location">
    <subcellularLocation>
        <location evidence="6">Cell inner membrane</location>
        <topology evidence="6">Multi-pass membrane protein</topology>
    </subcellularLocation>
    <subcellularLocation>
        <location evidence="1">Cell membrane</location>
        <topology evidence="1">Multi-pass membrane protein</topology>
    </subcellularLocation>
</comment>
<evidence type="ECO:0000256" key="1">
    <source>
        <dbReference type="ARBA" id="ARBA00004651"/>
    </source>
</evidence>
<feature type="transmembrane region" description="Helical" evidence="6">
    <location>
        <begin position="48"/>
        <end position="72"/>
    </location>
</feature>
<feature type="transmembrane region" description="Helical" evidence="6">
    <location>
        <begin position="121"/>
        <end position="142"/>
    </location>
</feature>
<evidence type="ECO:0000256" key="2">
    <source>
        <dbReference type="ARBA" id="ARBA00022475"/>
    </source>
</evidence>
<dbReference type="InterPro" id="IPR032694">
    <property type="entry name" value="CopC/D"/>
</dbReference>
<keyword evidence="6" id="KW-0186">Copper</keyword>
<dbReference type="InterPro" id="IPR008457">
    <property type="entry name" value="Cu-R_CopD_dom"/>
</dbReference>
<dbReference type="STRING" id="89065.SAMN05216605_102292"/>
<evidence type="ECO:0000256" key="4">
    <source>
        <dbReference type="ARBA" id="ARBA00022989"/>
    </source>
</evidence>
<dbReference type="RefSeq" id="WP_074750621.1">
    <property type="nucleotide sequence ID" value="NZ_FNCO01000002.1"/>
</dbReference>
<keyword evidence="5 6" id="KW-0472">Membrane</keyword>
<evidence type="ECO:0000313" key="9">
    <source>
        <dbReference type="Proteomes" id="UP000182894"/>
    </source>
</evidence>
<organism evidence="8 9">
    <name type="scientific">Pseudomonas abietaniphila</name>
    <dbReference type="NCBI Taxonomy" id="89065"/>
    <lineage>
        <taxon>Bacteria</taxon>
        <taxon>Pseudomonadati</taxon>
        <taxon>Pseudomonadota</taxon>
        <taxon>Gammaproteobacteria</taxon>
        <taxon>Pseudomonadales</taxon>
        <taxon>Pseudomonadaceae</taxon>
        <taxon>Pseudomonas</taxon>
    </lineage>
</organism>
<keyword evidence="2 6" id="KW-1003">Cell membrane</keyword>
<feature type="transmembrane region" description="Helical" evidence="6">
    <location>
        <begin position="187"/>
        <end position="207"/>
    </location>
</feature>
<evidence type="ECO:0000256" key="6">
    <source>
        <dbReference type="RuleBase" id="RU369037"/>
    </source>
</evidence>
<keyword evidence="6" id="KW-0997">Cell inner membrane</keyword>
<feature type="transmembrane region" description="Helical" evidence="6">
    <location>
        <begin position="92"/>
        <end position="112"/>
    </location>
</feature>
<keyword evidence="9" id="KW-1185">Reference proteome</keyword>
<feature type="transmembrane region" description="Helical" evidence="6">
    <location>
        <begin position="258"/>
        <end position="281"/>
    </location>
</feature>
<dbReference type="PANTHER" id="PTHR34820:SF4">
    <property type="entry name" value="INNER MEMBRANE PROTEIN YEBZ"/>
    <property type="match status" value="1"/>
</dbReference>
<protein>
    <recommendedName>
        <fullName evidence="6">Copper resistance protein D</fullName>
    </recommendedName>
</protein>
<evidence type="ECO:0000256" key="5">
    <source>
        <dbReference type="ARBA" id="ARBA00023136"/>
    </source>
</evidence>
<dbReference type="GO" id="GO:0046688">
    <property type="term" value="P:response to copper ion"/>
    <property type="evidence" value="ECO:0007669"/>
    <property type="project" value="UniProtKB-UniRule"/>
</dbReference>
<dbReference type="AlphaFoldDB" id="A0A1G7UVC8"/>
<gene>
    <name evidence="8" type="ORF">SAMN05216605_102292</name>
</gene>
<reference evidence="9" key="1">
    <citation type="submission" date="2016-10" db="EMBL/GenBank/DDBJ databases">
        <authorList>
            <person name="Varghese N."/>
            <person name="Submissions S."/>
        </authorList>
    </citation>
    <scope>NUCLEOTIDE SEQUENCE [LARGE SCALE GENOMIC DNA]</scope>
    <source>
        <strain evidence="9">ATCC 700689</strain>
    </source>
</reference>
<feature type="domain" description="Copper resistance protein D" evidence="7">
    <location>
        <begin position="185"/>
        <end position="281"/>
    </location>
</feature>
<dbReference type="OrthoDB" id="7032707at2"/>
<name>A0A1G7UVC8_9PSED</name>
<dbReference type="GO" id="GO:0006825">
    <property type="term" value="P:copper ion transport"/>
    <property type="evidence" value="ECO:0007669"/>
    <property type="project" value="InterPro"/>
</dbReference>
<sequence length="289" mass="30598">MQDGLILCRFLHFGAVLLLFGVGLFRCVLFASYLSSFEAGATRRLDRAMAGLAFLALLSAVAWLMLTAANMADDWQDAVSVQTIGSVLGHTFFGHVWIVHLVLCLLAVLLSLPRARLRPRLCLLVNTLMLLTLSPVGHGAMYDGTPGQLLILNQTLHLIGVGAWLGGLLMLAVLLTGGSAVDVRAVLLRFSGIGYGLVALIVVTGMINVRALSGAFWPEPALSGFGQVLAVKVGMVLCMLALAALNRRLARGPDLRVSVLRVSVLFECLFGAAALAAVSLLGTLPPMLA</sequence>
<keyword evidence="3 6" id="KW-0812">Transmembrane</keyword>
<proteinExistence type="inferred from homology"/>
<dbReference type="Pfam" id="PF05425">
    <property type="entry name" value="CopD"/>
    <property type="match status" value="1"/>
</dbReference>
<evidence type="ECO:0000313" key="8">
    <source>
        <dbReference type="EMBL" id="SDG51483.1"/>
    </source>
</evidence>
<comment type="similarity">
    <text evidence="6">Belongs to the CopD family.</text>
</comment>
<feature type="transmembrane region" description="Helical" evidence="6">
    <location>
        <begin position="154"/>
        <end position="175"/>
    </location>
</feature>
<dbReference type="GO" id="GO:0005886">
    <property type="term" value="C:plasma membrane"/>
    <property type="evidence" value="ECO:0007669"/>
    <property type="project" value="UniProtKB-SubCell"/>
</dbReference>
<dbReference type="InterPro" id="IPR047689">
    <property type="entry name" value="CopD"/>
</dbReference>
<dbReference type="EMBL" id="FNCO01000002">
    <property type="protein sequence ID" value="SDG51483.1"/>
    <property type="molecule type" value="Genomic_DNA"/>
</dbReference>
<dbReference type="PANTHER" id="PTHR34820">
    <property type="entry name" value="INNER MEMBRANE PROTEIN YEBZ"/>
    <property type="match status" value="1"/>
</dbReference>
<feature type="transmembrane region" description="Helical" evidence="6">
    <location>
        <begin position="12"/>
        <end position="36"/>
    </location>
</feature>
<dbReference type="Proteomes" id="UP000182894">
    <property type="component" value="Unassembled WGS sequence"/>
</dbReference>
<accession>A0A1G7UVC8</accession>
<feature type="transmembrane region" description="Helical" evidence="6">
    <location>
        <begin position="227"/>
        <end position="246"/>
    </location>
</feature>
<comment type="function">
    <text evidence="6">Involved in copper resistance.</text>
</comment>
<keyword evidence="4 6" id="KW-1133">Transmembrane helix</keyword>
<evidence type="ECO:0000259" key="7">
    <source>
        <dbReference type="Pfam" id="PF05425"/>
    </source>
</evidence>